<protein>
    <submittedName>
        <fullName evidence="1">Uncharacterized protein</fullName>
    </submittedName>
</protein>
<geneLocation type="plasmid" evidence="2"/>
<proteinExistence type="predicted"/>
<organism evidence="1 2">
    <name type="scientific">Paraburkholderia caribensis MBA4</name>
    <dbReference type="NCBI Taxonomy" id="1323664"/>
    <lineage>
        <taxon>Bacteria</taxon>
        <taxon>Pseudomonadati</taxon>
        <taxon>Pseudomonadota</taxon>
        <taxon>Betaproteobacteria</taxon>
        <taxon>Burkholderiales</taxon>
        <taxon>Burkholderiaceae</taxon>
        <taxon>Paraburkholderia</taxon>
    </lineage>
</organism>
<gene>
    <name evidence="1" type="ORF">K788_0006099</name>
</gene>
<dbReference type="Proteomes" id="UP000019146">
    <property type="component" value="Plasmid unnamed"/>
</dbReference>
<reference evidence="1 2" key="1">
    <citation type="journal article" date="2014" name="Genome Announc.">
        <title>Draft Genome Sequence of the Haloacid-Degrading Burkholderia caribensis Strain MBA4.</title>
        <authorList>
            <person name="Pan Y."/>
            <person name="Kong K.F."/>
            <person name="Tsang J.S."/>
        </authorList>
    </citation>
    <scope>NUCLEOTIDE SEQUENCE [LARGE SCALE GENOMIC DNA]</scope>
    <source>
        <strain evidence="1 2">MBA4</strain>
        <plasmid evidence="2">Plasmid</plasmid>
    </source>
</reference>
<dbReference type="KEGG" id="bcai:K788_0006099"/>
<name>A0A0N7JWA8_9BURK</name>
<accession>A0A0N7JWA8</accession>
<sequence>MRRSQTTDESYRARHQRLQTIAPRSPSIVVATIKQGVEQ</sequence>
<evidence type="ECO:0000313" key="2">
    <source>
        <dbReference type="Proteomes" id="UP000019146"/>
    </source>
</evidence>
<dbReference type="AlphaFoldDB" id="A0A0N7JWA8"/>
<evidence type="ECO:0000313" key="1">
    <source>
        <dbReference type="EMBL" id="ALL71493.1"/>
    </source>
</evidence>
<keyword evidence="1" id="KW-0614">Plasmid</keyword>
<dbReference type="EMBL" id="CP012748">
    <property type="protein sequence ID" value="ALL71493.1"/>
    <property type="molecule type" value="Genomic_DNA"/>
</dbReference>